<sequence length="68" mass="7623">MVTNLPDVARTSANQKSLFNRLLSCDSQRAMFSFSTTLQFRILTSLHVPALHCRRGNPPPSLLKIKPV</sequence>
<keyword evidence="2" id="KW-1185">Reference proteome</keyword>
<gene>
    <name evidence="1" type="ORF">T4B_15067</name>
</gene>
<dbReference type="AlphaFoldDB" id="A0A0V1JA44"/>
<evidence type="ECO:0000313" key="1">
    <source>
        <dbReference type="EMBL" id="KRZ31823.1"/>
    </source>
</evidence>
<name>A0A0V1JA44_TRIPS</name>
<accession>A0A0V1JA44</accession>
<evidence type="ECO:0000313" key="2">
    <source>
        <dbReference type="Proteomes" id="UP000054805"/>
    </source>
</evidence>
<dbReference type="EMBL" id="JYDS01000021">
    <property type="protein sequence ID" value="KRZ31823.1"/>
    <property type="molecule type" value="Genomic_DNA"/>
</dbReference>
<comment type="caution">
    <text evidence="1">The sequence shown here is derived from an EMBL/GenBank/DDBJ whole genome shotgun (WGS) entry which is preliminary data.</text>
</comment>
<reference evidence="1 2" key="1">
    <citation type="submission" date="2015-01" db="EMBL/GenBank/DDBJ databases">
        <title>Evolution of Trichinella species and genotypes.</title>
        <authorList>
            <person name="Korhonen P.K."/>
            <person name="Edoardo P."/>
            <person name="Giuseppe L.R."/>
            <person name="Gasser R.B."/>
        </authorList>
    </citation>
    <scope>NUCLEOTIDE SEQUENCE [LARGE SCALE GENOMIC DNA]</scope>
    <source>
        <strain evidence="1">ISS588</strain>
    </source>
</reference>
<organism evidence="1 2">
    <name type="scientific">Trichinella pseudospiralis</name>
    <name type="common">Parasitic roundworm</name>
    <dbReference type="NCBI Taxonomy" id="6337"/>
    <lineage>
        <taxon>Eukaryota</taxon>
        <taxon>Metazoa</taxon>
        <taxon>Ecdysozoa</taxon>
        <taxon>Nematoda</taxon>
        <taxon>Enoplea</taxon>
        <taxon>Dorylaimia</taxon>
        <taxon>Trichinellida</taxon>
        <taxon>Trichinellidae</taxon>
        <taxon>Trichinella</taxon>
    </lineage>
</organism>
<dbReference type="Proteomes" id="UP000054805">
    <property type="component" value="Unassembled WGS sequence"/>
</dbReference>
<protein>
    <submittedName>
        <fullName evidence="1">Uncharacterized protein</fullName>
    </submittedName>
</protein>
<proteinExistence type="predicted"/>